<feature type="region of interest" description="Disordered" evidence="15">
    <location>
        <begin position="38"/>
        <end position="57"/>
    </location>
</feature>
<feature type="domain" description="SLBB" evidence="19">
    <location>
        <begin position="139"/>
        <end position="221"/>
    </location>
</feature>
<evidence type="ECO:0000256" key="2">
    <source>
        <dbReference type="ARBA" id="ARBA00009450"/>
    </source>
</evidence>
<dbReference type="PANTHER" id="PTHR33619">
    <property type="entry name" value="POLYSACCHARIDE EXPORT PROTEIN GFCE-RELATED"/>
    <property type="match status" value="1"/>
</dbReference>
<sequence length="499" mass="54168">MNFYKPTQRITSTFLVAWFVILGFSPSSTLAQIAPSSSKVKATSPASPPPPSILPSESEYTLGPGDRLGMSIYQIDDLKGEFQVLVDGTVGFPLIGTVKVQGKTIPELTNTLRGQYKKYIKRPDITLILLQPRPLSITMAGEVNAPGSYIIPINQGQKFPTVTDLIQQANGLTPVADISQLQVRRDTSNGEKFFRINLWEMLQKGDSRQNITLRDGDTIVVPSKTKTDPTEVRQLVDANFGIRFDDEISVAVVGEVFRPGSYKLSQSARASNLGEVGSFGGGGQSSGRNQGIRQPVRLTQAIQEAGGIKPIADIRNVEVRRQNRNGQEEIIAVNLWDLLDEGNLDKDVILQNGDTITVPQSKSVTPQEFDTMATANFAPKTIRVNVIGEVRRPGSVELPPNSTLNQGIMAGGGFDPRRADDSNVNLIRLNPDGTVTKMAIKPDFGEDINPENNPTLRNNDVILVNTSSLASTTDTLGTFFSPLGAILGGGFLSLYNVFK</sequence>
<evidence type="ECO:0000256" key="8">
    <source>
        <dbReference type="ARBA" id="ARBA00023047"/>
    </source>
</evidence>
<organism evidence="20">
    <name type="scientific">Woronichinia naegeliana WA131</name>
    <dbReference type="NCBI Taxonomy" id="2824559"/>
    <lineage>
        <taxon>Bacteria</taxon>
        <taxon>Bacillati</taxon>
        <taxon>Cyanobacteriota</taxon>
        <taxon>Cyanophyceae</taxon>
        <taxon>Synechococcales</taxon>
        <taxon>Coelosphaeriaceae</taxon>
        <taxon>Woronichinia</taxon>
    </lineage>
</organism>
<evidence type="ECO:0000256" key="10">
    <source>
        <dbReference type="ARBA" id="ARBA00023114"/>
    </source>
</evidence>
<name>A0A977KYC5_9CYAN</name>
<evidence type="ECO:0000256" key="4">
    <source>
        <dbReference type="ARBA" id="ARBA00022452"/>
    </source>
</evidence>
<evidence type="ECO:0000256" key="6">
    <source>
        <dbReference type="ARBA" id="ARBA00022692"/>
    </source>
</evidence>
<dbReference type="GO" id="GO:0015288">
    <property type="term" value="F:porin activity"/>
    <property type="evidence" value="ECO:0007669"/>
    <property type="project" value="UniProtKB-KW"/>
</dbReference>
<feature type="domain" description="SLBB" evidence="19">
    <location>
        <begin position="293"/>
        <end position="358"/>
    </location>
</feature>
<keyword evidence="10" id="KW-0626">Porin</keyword>
<keyword evidence="14" id="KW-0449">Lipoprotein</keyword>
<comment type="similarity">
    <text evidence="2">Belongs to the BexD/CtrA/VexA family.</text>
</comment>
<proteinExistence type="inferred from homology"/>
<dbReference type="EMBL" id="CP073041">
    <property type="protein sequence ID" value="UXE62132.1"/>
    <property type="molecule type" value="Genomic_DNA"/>
</dbReference>
<evidence type="ECO:0000256" key="14">
    <source>
        <dbReference type="ARBA" id="ARBA00023288"/>
    </source>
</evidence>
<dbReference type="PANTHER" id="PTHR33619:SF3">
    <property type="entry name" value="POLYSACCHARIDE EXPORT PROTEIN GFCE-RELATED"/>
    <property type="match status" value="1"/>
</dbReference>
<dbReference type="InterPro" id="IPR049712">
    <property type="entry name" value="Poly_export"/>
</dbReference>
<feature type="domain" description="Soluble ligand binding" evidence="18">
    <location>
        <begin position="384"/>
        <end position="438"/>
    </location>
</feature>
<evidence type="ECO:0000256" key="7">
    <source>
        <dbReference type="ARBA" id="ARBA00022729"/>
    </source>
</evidence>
<evidence type="ECO:0000259" key="19">
    <source>
        <dbReference type="Pfam" id="PF22461"/>
    </source>
</evidence>
<keyword evidence="8" id="KW-0625">Polysaccharide transport</keyword>
<evidence type="ECO:0000256" key="15">
    <source>
        <dbReference type="SAM" id="MobiDB-lite"/>
    </source>
</evidence>
<dbReference type="Pfam" id="PF02563">
    <property type="entry name" value="Poly_export"/>
    <property type="match status" value="1"/>
</dbReference>
<keyword evidence="7" id="KW-0732">Signal</keyword>
<comment type="subcellular location">
    <subcellularLocation>
        <location evidence="1">Cell outer membrane</location>
        <topology evidence="1">Multi-pass membrane protein</topology>
    </subcellularLocation>
</comment>
<keyword evidence="6 16" id="KW-0812">Transmembrane</keyword>
<feature type="domain" description="Polysaccharide export protein N-terminal" evidence="17">
    <location>
        <begin position="55"/>
        <end position="129"/>
    </location>
</feature>
<feature type="transmembrane region" description="Helical" evidence="16">
    <location>
        <begin position="479"/>
        <end position="498"/>
    </location>
</feature>
<dbReference type="Gene3D" id="3.10.560.10">
    <property type="entry name" value="Outer membrane lipoprotein wza domain like"/>
    <property type="match status" value="3"/>
</dbReference>
<dbReference type="GO" id="GO:0006811">
    <property type="term" value="P:monoatomic ion transport"/>
    <property type="evidence" value="ECO:0007669"/>
    <property type="project" value="UniProtKB-KW"/>
</dbReference>
<keyword evidence="13" id="KW-0998">Cell outer membrane</keyword>
<dbReference type="Proteomes" id="UP001065613">
    <property type="component" value="Chromosome"/>
</dbReference>
<protein>
    <submittedName>
        <fullName evidence="20">SLBB domain-containing protein</fullName>
    </submittedName>
</protein>
<keyword evidence="5" id="KW-0762">Sugar transport</keyword>
<keyword evidence="12" id="KW-0564">Palmitate</keyword>
<keyword evidence="4" id="KW-1134">Transmembrane beta strand</keyword>
<evidence type="ECO:0000256" key="16">
    <source>
        <dbReference type="SAM" id="Phobius"/>
    </source>
</evidence>
<gene>
    <name evidence="20" type="ORF">KA717_04555</name>
</gene>
<keyword evidence="16" id="KW-1133">Transmembrane helix</keyword>
<evidence type="ECO:0000256" key="1">
    <source>
        <dbReference type="ARBA" id="ARBA00004571"/>
    </source>
</evidence>
<dbReference type="GO" id="GO:0046930">
    <property type="term" value="C:pore complex"/>
    <property type="evidence" value="ECO:0007669"/>
    <property type="project" value="UniProtKB-KW"/>
</dbReference>
<reference evidence="20" key="1">
    <citation type="submission" date="2021-04" db="EMBL/GenBank/DDBJ databases">
        <title>Genome sequence of Woronichinia naegeliana from Washington state freshwater lake bloom.</title>
        <authorList>
            <person name="Dreher T.W."/>
        </authorList>
    </citation>
    <scope>NUCLEOTIDE SEQUENCE</scope>
    <source>
        <strain evidence="20">WA131</strain>
    </source>
</reference>
<dbReference type="GO" id="GO:0015159">
    <property type="term" value="F:polysaccharide transmembrane transporter activity"/>
    <property type="evidence" value="ECO:0007669"/>
    <property type="project" value="InterPro"/>
</dbReference>
<keyword evidence="11 16" id="KW-0472">Membrane</keyword>
<dbReference type="KEGG" id="wna:KA717_04555"/>
<dbReference type="InterPro" id="IPR054765">
    <property type="entry name" value="SLBB_dom"/>
</dbReference>
<dbReference type="InterPro" id="IPR003715">
    <property type="entry name" value="Poly_export_N"/>
</dbReference>
<dbReference type="Pfam" id="PF10531">
    <property type="entry name" value="SLBB"/>
    <property type="match status" value="1"/>
</dbReference>
<keyword evidence="9" id="KW-0406">Ion transport</keyword>
<evidence type="ECO:0000259" key="17">
    <source>
        <dbReference type="Pfam" id="PF02563"/>
    </source>
</evidence>
<evidence type="ECO:0000313" key="20">
    <source>
        <dbReference type="EMBL" id="UXE62132.1"/>
    </source>
</evidence>
<accession>A0A977KYC5</accession>
<evidence type="ECO:0000256" key="5">
    <source>
        <dbReference type="ARBA" id="ARBA00022597"/>
    </source>
</evidence>
<evidence type="ECO:0000256" key="12">
    <source>
        <dbReference type="ARBA" id="ARBA00023139"/>
    </source>
</evidence>
<evidence type="ECO:0000256" key="11">
    <source>
        <dbReference type="ARBA" id="ARBA00023136"/>
    </source>
</evidence>
<dbReference type="AlphaFoldDB" id="A0A977KYC5"/>
<evidence type="ECO:0000256" key="13">
    <source>
        <dbReference type="ARBA" id="ARBA00023237"/>
    </source>
</evidence>
<dbReference type="Pfam" id="PF22461">
    <property type="entry name" value="SLBB_2"/>
    <property type="match status" value="2"/>
</dbReference>
<evidence type="ECO:0000256" key="3">
    <source>
        <dbReference type="ARBA" id="ARBA00022448"/>
    </source>
</evidence>
<dbReference type="Gene3D" id="3.30.1950.10">
    <property type="entry name" value="wza like domain"/>
    <property type="match status" value="1"/>
</dbReference>
<keyword evidence="3" id="KW-0813">Transport</keyword>
<dbReference type="InterPro" id="IPR019554">
    <property type="entry name" value="Soluble_ligand-bd"/>
</dbReference>
<evidence type="ECO:0000256" key="9">
    <source>
        <dbReference type="ARBA" id="ARBA00023065"/>
    </source>
</evidence>
<evidence type="ECO:0000259" key="18">
    <source>
        <dbReference type="Pfam" id="PF10531"/>
    </source>
</evidence>
<dbReference type="GO" id="GO:0009279">
    <property type="term" value="C:cell outer membrane"/>
    <property type="evidence" value="ECO:0007669"/>
    <property type="project" value="UniProtKB-SubCell"/>
</dbReference>